<evidence type="ECO:0000313" key="4">
    <source>
        <dbReference type="Proteomes" id="UP000050564"/>
    </source>
</evidence>
<protein>
    <recommendedName>
        <fullName evidence="6">Type III effector AvrB4-1</fullName>
    </recommendedName>
</protein>
<reference evidence="2 4" key="1">
    <citation type="submission" date="2015-09" db="EMBL/GenBank/DDBJ databases">
        <title>Genome announcement of multiple Pseudomonas syringae strains.</title>
        <authorList>
            <person name="Thakur S."/>
            <person name="Wang P.W."/>
            <person name="Gong Y."/>
            <person name="Weir B.S."/>
            <person name="Guttman D.S."/>
        </authorList>
    </citation>
    <scope>NUCLEOTIDE SEQUENCE [LARGE SCALE GENOMIC DNA]</scope>
    <source>
        <strain evidence="2 4">ICMP2823</strain>
    </source>
</reference>
<dbReference type="EMBL" id="RBOW01000227">
    <property type="protein sequence ID" value="RMN37405.1"/>
    <property type="molecule type" value="Genomic_DNA"/>
</dbReference>
<dbReference type="InterPro" id="IPR053495">
    <property type="entry name" value="AvrB/C-like"/>
</dbReference>
<evidence type="ECO:0000256" key="1">
    <source>
        <dbReference type="SAM" id="MobiDB-lite"/>
    </source>
</evidence>
<proteinExistence type="predicted"/>
<name>A0A0P9M1X1_PSECA</name>
<evidence type="ECO:0000313" key="5">
    <source>
        <dbReference type="Proteomes" id="UP000281372"/>
    </source>
</evidence>
<feature type="compositionally biased region" description="Polar residues" evidence="1">
    <location>
        <begin position="1"/>
        <end position="18"/>
    </location>
</feature>
<evidence type="ECO:0008006" key="6">
    <source>
        <dbReference type="Google" id="ProtNLM"/>
    </source>
</evidence>
<sequence length="320" mass="36001">MGCISSKPQVMSPSSHYSSPDAEPATARTSHRRSARYGELSGPPAQTGLTYYQQSLIGVARWPDPQYNQDHLPHQMEYGRSFFDASRHAGAGIASGQVQAFSQLWALAQRWRSEAAGGDYKTFGEESERYPTYNHNPTTPLANQYAYILDRYRNRKDGEFCEDVEGVPMHEFPLRDNINGKRITLSTVVVSADPDANRYDSRYSAIRHLEAGEPFYIRHTFSADVPEVLAHVEELYNQALDASVSDSQALSILGEIHWWVANAMPDHRGSAAKTEFSVRAIAMARGMELPPMRHGKVADLEAMTTSREAFVRDYNNFFDR</sequence>
<comment type="caution">
    <text evidence="2">The sequence shown here is derived from an EMBL/GenBank/DDBJ whole genome shotgun (WGS) entry which is preliminary data.</text>
</comment>
<dbReference type="Pfam" id="PF05394">
    <property type="entry name" value="AvrB_AvrC"/>
    <property type="match status" value="1"/>
</dbReference>
<gene>
    <name evidence="2" type="ORF">ALO81_200389</name>
    <name evidence="3" type="ORF">ALQ64_200021</name>
</gene>
<dbReference type="Gene3D" id="1.10.3290.20">
    <property type="match status" value="2"/>
</dbReference>
<dbReference type="PATRIC" id="fig|86840.3.peg.3302"/>
<dbReference type="NCBIfam" id="NF041403">
    <property type="entry name" value="XopAH"/>
    <property type="match status" value="1"/>
</dbReference>
<dbReference type="RefSeq" id="WP_074802005.1">
    <property type="nucleotide sequence ID" value="NZ_FNKU01000008.1"/>
</dbReference>
<dbReference type="Proteomes" id="UP000050564">
    <property type="component" value="Unassembled WGS sequence"/>
</dbReference>
<reference evidence="3 5" key="2">
    <citation type="submission" date="2018-08" db="EMBL/GenBank/DDBJ databases">
        <title>Recombination of ecologically and evolutionarily significant loci maintains genetic cohesion in the Pseudomonas syringae species complex.</title>
        <authorList>
            <person name="Dillon M."/>
            <person name="Thakur S."/>
            <person name="Almeida R.N.D."/>
            <person name="Weir B.S."/>
            <person name="Guttman D.S."/>
        </authorList>
    </citation>
    <scope>NUCLEOTIDE SEQUENCE [LARGE SCALE GENOMIC DNA]</scope>
    <source>
        <strain evidence="3 5">ICMP 2821</strain>
    </source>
</reference>
<evidence type="ECO:0000313" key="3">
    <source>
        <dbReference type="EMBL" id="RMN37405.1"/>
    </source>
</evidence>
<dbReference type="AlphaFoldDB" id="A0A0P9M1X1"/>
<dbReference type="EMBL" id="LJPX01000192">
    <property type="protein sequence ID" value="KPW76881.1"/>
    <property type="molecule type" value="Genomic_DNA"/>
</dbReference>
<evidence type="ECO:0000313" key="2">
    <source>
        <dbReference type="EMBL" id="KPW76881.1"/>
    </source>
</evidence>
<accession>A0A0P9M1X1</accession>
<feature type="region of interest" description="Disordered" evidence="1">
    <location>
        <begin position="1"/>
        <end position="46"/>
    </location>
</feature>
<dbReference type="InterPro" id="IPR036231">
    <property type="entry name" value="Avirulence_B/C_sf"/>
</dbReference>
<dbReference type="Proteomes" id="UP000281372">
    <property type="component" value="Unassembled WGS sequence"/>
</dbReference>
<organism evidence="2 4">
    <name type="scientific">Pseudomonas cannabina</name>
    <dbReference type="NCBI Taxonomy" id="86840"/>
    <lineage>
        <taxon>Bacteria</taxon>
        <taxon>Pseudomonadati</taxon>
        <taxon>Pseudomonadota</taxon>
        <taxon>Gammaproteobacteria</taxon>
        <taxon>Pseudomonadales</taxon>
        <taxon>Pseudomonadaceae</taxon>
        <taxon>Pseudomonas</taxon>
    </lineage>
</organism>
<dbReference type="SUPFAM" id="SSF103383">
    <property type="entry name" value="Antivirulence factor"/>
    <property type="match status" value="1"/>
</dbReference>
<dbReference type="InterPro" id="IPR008798">
    <property type="entry name" value="Avirulence_B/C"/>
</dbReference>